<dbReference type="InParanoid" id="A0A409W1L7"/>
<name>A0A409W1L7_9AGAR</name>
<evidence type="ECO:0000313" key="2">
    <source>
        <dbReference type="Proteomes" id="UP000284706"/>
    </source>
</evidence>
<protein>
    <submittedName>
        <fullName evidence="1">Uncharacterized protein</fullName>
    </submittedName>
</protein>
<organism evidence="1 2">
    <name type="scientific">Gymnopilus dilepis</name>
    <dbReference type="NCBI Taxonomy" id="231916"/>
    <lineage>
        <taxon>Eukaryota</taxon>
        <taxon>Fungi</taxon>
        <taxon>Dikarya</taxon>
        <taxon>Basidiomycota</taxon>
        <taxon>Agaricomycotina</taxon>
        <taxon>Agaricomycetes</taxon>
        <taxon>Agaricomycetidae</taxon>
        <taxon>Agaricales</taxon>
        <taxon>Agaricineae</taxon>
        <taxon>Hymenogastraceae</taxon>
        <taxon>Gymnopilus</taxon>
    </lineage>
</organism>
<dbReference type="EMBL" id="NHYE01005461">
    <property type="protein sequence ID" value="PPQ72368.1"/>
    <property type="molecule type" value="Genomic_DNA"/>
</dbReference>
<comment type="caution">
    <text evidence="1">The sequence shown here is derived from an EMBL/GenBank/DDBJ whole genome shotgun (WGS) entry which is preliminary data.</text>
</comment>
<proteinExistence type="predicted"/>
<gene>
    <name evidence="1" type="ORF">CVT26_007327</name>
</gene>
<dbReference type="Proteomes" id="UP000284706">
    <property type="component" value="Unassembled WGS sequence"/>
</dbReference>
<accession>A0A409W1L7</accession>
<keyword evidence="2" id="KW-1185">Reference proteome</keyword>
<reference evidence="1 2" key="1">
    <citation type="journal article" date="2018" name="Evol. Lett.">
        <title>Horizontal gene cluster transfer increased hallucinogenic mushroom diversity.</title>
        <authorList>
            <person name="Reynolds H.T."/>
            <person name="Vijayakumar V."/>
            <person name="Gluck-Thaler E."/>
            <person name="Korotkin H.B."/>
            <person name="Matheny P.B."/>
            <person name="Slot J.C."/>
        </authorList>
    </citation>
    <scope>NUCLEOTIDE SEQUENCE [LARGE SCALE GENOMIC DNA]</scope>
    <source>
        <strain evidence="1 2">SRW20</strain>
    </source>
</reference>
<dbReference type="AlphaFoldDB" id="A0A409W1L7"/>
<evidence type="ECO:0000313" key="1">
    <source>
        <dbReference type="EMBL" id="PPQ72368.1"/>
    </source>
</evidence>
<sequence length="221" mass="24810">MDQHKPRYDPVHEAVANYTPPYIPSDQPITSVDMRHVRYLNPCPCNPCVAKNCNTLLQPRELPDHIREKHRNKWRMYSGIICPDETCPMGLDSYVFPTVCALYDHIKRAHWKLGWMWCPVCMEDCAGGEQGIVTHLRMEHPEVKISNIGLVGVPLPAGTGKTDGKTVYLVKGPHGQERPNANGPIQRHSAIRSTVALLAVRRLQQLQAKGICVKALLYASS</sequence>